<protein>
    <submittedName>
        <fullName evidence="2">Protein kinase domain-containing protein</fullName>
    </submittedName>
</protein>
<name>A0A1I8BIA5_MELHA</name>
<dbReference type="InterPro" id="IPR016024">
    <property type="entry name" value="ARM-type_fold"/>
</dbReference>
<dbReference type="SUPFAM" id="SSF48371">
    <property type="entry name" value="ARM repeat"/>
    <property type="match status" value="1"/>
</dbReference>
<proteinExistence type="predicted"/>
<keyword evidence="1" id="KW-1185">Reference proteome</keyword>
<evidence type="ECO:0000313" key="1">
    <source>
        <dbReference type="Proteomes" id="UP000095281"/>
    </source>
</evidence>
<sequence>IREQPVQDLRVFVKFIIENATYLEQLKGDFSSLSSTNATQRITHLLRTFYIKIYEVPDKSEARTEQMMASLLQFMLFQNSNIKFFAMGILEILMNGDKQFKKIFIDQSGLEAILRLISENQDLKLLQQILSTLVTLIIAEQTYAENFVHLDGINLMVTQFDNLQPSSDDLYHALLTLKLVSDIPPTLAYMDLDRAISLAIRGMLPPLIPQKTKTGGCISGSALDTHWWNIVNSLGFLRNVCALNEQAKIYFTQLDGGGTISRLVELGTQCFDLLFCSSSTSTPSTSTTNIAASSSTYNVEQIFCINAEIGSVEIGPERTQTLNTMLNDCLFLLALVNKEYDNKQNDEIIRSVSEKLAADERVMLLYQFILKLDETEFQRSVLTSLQRILNCGVSLPVESRGVRLAENLLKYFSNRNTQTHLKKIAVEVLIGLVCEQSGLHLAVITPLLREYYQLPELMDGVLDVDLCVAIMKLTKELTNEFYQREVIDIPILVYFRFN</sequence>
<evidence type="ECO:0000313" key="2">
    <source>
        <dbReference type="WBParaSite" id="MhA1_Contig2427.frz3.gene3"/>
    </source>
</evidence>
<accession>A0A1I8BIA5</accession>
<dbReference type="InterPro" id="IPR011989">
    <property type="entry name" value="ARM-like"/>
</dbReference>
<reference evidence="2" key="1">
    <citation type="submission" date="2016-11" db="UniProtKB">
        <authorList>
            <consortium name="WormBaseParasite"/>
        </authorList>
    </citation>
    <scope>IDENTIFICATION</scope>
</reference>
<dbReference type="Gene3D" id="1.25.10.10">
    <property type="entry name" value="Leucine-rich Repeat Variant"/>
    <property type="match status" value="1"/>
</dbReference>
<dbReference type="Proteomes" id="UP000095281">
    <property type="component" value="Unplaced"/>
</dbReference>
<dbReference type="AlphaFoldDB" id="A0A1I8BIA5"/>
<organism evidence="1 2">
    <name type="scientific">Meloidogyne hapla</name>
    <name type="common">Root-knot nematode worm</name>
    <dbReference type="NCBI Taxonomy" id="6305"/>
    <lineage>
        <taxon>Eukaryota</taxon>
        <taxon>Metazoa</taxon>
        <taxon>Ecdysozoa</taxon>
        <taxon>Nematoda</taxon>
        <taxon>Chromadorea</taxon>
        <taxon>Rhabditida</taxon>
        <taxon>Tylenchina</taxon>
        <taxon>Tylenchomorpha</taxon>
        <taxon>Tylenchoidea</taxon>
        <taxon>Meloidogynidae</taxon>
        <taxon>Meloidogyninae</taxon>
        <taxon>Meloidogyne</taxon>
    </lineage>
</organism>
<dbReference type="WBParaSite" id="MhA1_Contig2427.frz3.gene3">
    <property type="protein sequence ID" value="MhA1_Contig2427.frz3.gene3"/>
    <property type="gene ID" value="MhA1_Contig2427.frz3.gene3"/>
</dbReference>